<reference evidence="2" key="1">
    <citation type="journal article" date="2019" name="Curr. Biol.">
        <title>Genome Sequence of Striga asiatica Provides Insight into the Evolution of Plant Parasitism.</title>
        <authorList>
            <person name="Yoshida S."/>
            <person name="Kim S."/>
            <person name="Wafula E.K."/>
            <person name="Tanskanen J."/>
            <person name="Kim Y.M."/>
            <person name="Honaas L."/>
            <person name="Yang Z."/>
            <person name="Spallek T."/>
            <person name="Conn C.E."/>
            <person name="Ichihashi Y."/>
            <person name="Cheong K."/>
            <person name="Cui S."/>
            <person name="Der J.P."/>
            <person name="Gundlach H."/>
            <person name="Jiao Y."/>
            <person name="Hori C."/>
            <person name="Ishida J.K."/>
            <person name="Kasahara H."/>
            <person name="Kiba T."/>
            <person name="Kim M.S."/>
            <person name="Koo N."/>
            <person name="Laohavisit A."/>
            <person name="Lee Y.H."/>
            <person name="Lumba S."/>
            <person name="McCourt P."/>
            <person name="Mortimer J.C."/>
            <person name="Mutuku J.M."/>
            <person name="Nomura T."/>
            <person name="Sasaki-Sekimoto Y."/>
            <person name="Seto Y."/>
            <person name="Wang Y."/>
            <person name="Wakatake T."/>
            <person name="Sakakibara H."/>
            <person name="Demura T."/>
            <person name="Yamaguchi S."/>
            <person name="Yoneyama K."/>
            <person name="Manabe R.I."/>
            <person name="Nelson D.C."/>
            <person name="Schulman A.H."/>
            <person name="Timko M.P."/>
            <person name="dePamphilis C.W."/>
            <person name="Choi D."/>
            <person name="Shirasu K."/>
        </authorList>
    </citation>
    <scope>NUCLEOTIDE SEQUENCE [LARGE SCALE GENOMIC DNA]</scope>
    <source>
        <strain evidence="2">cv. UVA1</strain>
    </source>
</reference>
<organism evidence="1 2">
    <name type="scientific">Striga asiatica</name>
    <name type="common">Asiatic witchweed</name>
    <name type="synonym">Buchnera asiatica</name>
    <dbReference type="NCBI Taxonomy" id="4170"/>
    <lineage>
        <taxon>Eukaryota</taxon>
        <taxon>Viridiplantae</taxon>
        <taxon>Streptophyta</taxon>
        <taxon>Embryophyta</taxon>
        <taxon>Tracheophyta</taxon>
        <taxon>Spermatophyta</taxon>
        <taxon>Magnoliopsida</taxon>
        <taxon>eudicotyledons</taxon>
        <taxon>Gunneridae</taxon>
        <taxon>Pentapetalae</taxon>
        <taxon>asterids</taxon>
        <taxon>lamiids</taxon>
        <taxon>Lamiales</taxon>
        <taxon>Orobanchaceae</taxon>
        <taxon>Buchnereae</taxon>
        <taxon>Striga</taxon>
    </lineage>
</organism>
<protein>
    <submittedName>
        <fullName evidence="1">WRKY transcription factor 2</fullName>
    </submittedName>
</protein>
<sequence length="117" mass="12627">MANLINVGHCKRALKLGSGKIERKETSTTITFASPAASAQFVVDGGMNGLRRCYDGKRTVATATTRPIGLWRQRDVDAIGLVEAGGTLCIEWSRIILVGVLVEYIGHLNGAFDVENH</sequence>
<accession>A0A5A7PRS2</accession>
<evidence type="ECO:0000313" key="1">
    <source>
        <dbReference type="EMBL" id="GER35489.1"/>
    </source>
</evidence>
<proteinExistence type="predicted"/>
<name>A0A5A7PRS2_STRAF</name>
<gene>
    <name evidence="1" type="ORF">STAS_11769</name>
</gene>
<evidence type="ECO:0000313" key="2">
    <source>
        <dbReference type="Proteomes" id="UP000325081"/>
    </source>
</evidence>
<keyword evidence="2" id="KW-1185">Reference proteome</keyword>
<comment type="caution">
    <text evidence="1">The sequence shown here is derived from an EMBL/GenBank/DDBJ whole genome shotgun (WGS) entry which is preliminary data.</text>
</comment>
<dbReference type="AlphaFoldDB" id="A0A5A7PRS2"/>
<dbReference type="EMBL" id="BKCP01004962">
    <property type="protein sequence ID" value="GER35489.1"/>
    <property type="molecule type" value="Genomic_DNA"/>
</dbReference>
<dbReference type="Proteomes" id="UP000325081">
    <property type="component" value="Unassembled WGS sequence"/>
</dbReference>